<gene>
    <name evidence="1" type="ORF">S03H2_40030</name>
</gene>
<dbReference type="EMBL" id="BARU01024791">
    <property type="protein sequence ID" value="GAH53361.1"/>
    <property type="molecule type" value="Genomic_DNA"/>
</dbReference>
<proteinExistence type="predicted"/>
<reference evidence="1" key="1">
    <citation type="journal article" date="2014" name="Front. Microbiol.">
        <title>High frequency of phylogenetically diverse reductive dehalogenase-homologous genes in deep subseafloor sedimentary metagenomes.</title>
        <authorList>
            <person name="Kawai M."/>
            <person name="Futagami T."/>
            <person name="Toyoda A."/>
            <person name="Takaki Y."/>
            <person name="Nishi S."/>
            <person name="Hori S."/>
            <person name="Arai W."/>
            <person name="Tsubouchi T."/>
            <person name="Morono Y."/>
            <person name="Uchiyama I."/>
            <person name="Ito T."/>
            <person name="Fujiyama A."/>
            <person name="Inagaki F."/>
            <person name="Takami H."/>
        </authorList>
    </citation>
    <scope>NUCLEOTIDE SEQUENCE</scope>
    <source>
        <strain evidence="1">Expedition CK06-06</strain>
    </source>
</reference>
<organism evidence="1">
    <name type="scientific">marine sediment metagenome</name>
    <dbReference type="NCBI Taxonomy" id="412755"/>
    <lineage>
        <taxon>unclassified sequences</taxon>
        <taxon>metagenomes</taxon>
        <taxon>ecological metagenomes</taxon>
    </lineage>
</organism>
<dbReference type="AlphaFoldDB" id="X1G603"/>
<comment type="caution">
    <text evidence="1">The sequence shown here is derived from an EMBL/GenBank/DDBJ whole genome shotgun (WGS) entry which is preliminary data.</text>
</comment>
<protein>
    <submittedName>
        <fullName evidence="1">Uncharacterized protein</fullName>
    </submittedName>
</protein>
<name>X1G603_9ZZZZ</name>
<accession>X1G603</accession>
<evidence type="ECO:0000313" key="1">
    <source>
        <dbReference type="EMBL" id="GAH53361.1"/>
    </source>
</evidence>
<sequence>LLLDDESIDISKDSSNINILKESLRVYLKGETANFKEILSGKFGGKTIAMGDSIDVVFKLDDSFLAKLTEGKHTLTVVSDKIPTVEINFELTKKNMNQKLTL</sequence>
<feature type="non-terminal residue" evidence="1">
    <location>
        <position position="1"/>
    </location>
</feature>